<organism evidence="3 4">
    <name type="scientific">Tetrabaena socialis</name>
    <dbReference type="NCBI Taxonomy" id="47790"/>
    <lineage>
        <taxon>Eukaryota</taxon>
        <taxon>Viridiplantae</taxon>
        <taxon>Chlorophyta</taxon>
        <taxon>core chlorophytes</taxon>
        <taxon>Chlorophyceae</taxon>
        <taxon>CS clade</taxon>
        <taxon>Chlamydomonadales</taxon>
        <taxon>Tetrabaenaceae</taxon>
        <taxon>Tetrabaena</taxon>
    </lineage>
</organism>
<dbReference type="GO" id="GO:0005525">
    <property type="term" value="F:GTP binding"/>
    <property type="evidence" value="ECO:0007669"/>
    <property type="project" value="InterPro"/>
</dbReference>
<reference evidence="3 4" key="1">
    <citation type="journal article" date="2017" name="Mol. Biol. Evol.">
        <title>The 4-celled Tetrabaena socialis nuclear genome reveals the essential components for genetic control of cell number at the origin of multicellularity in the volvocine lineage.</title>
        <authorList>
            <person name="Featherston J."/>
            <person name="Arakaki Y."/>
            <person name="Hanschen E.R."/>
            <person name="Ferris P.J."/>
            <person name="Michod R.E."/>
            <person name="Olson B.J.S.C."/>
            <person name="Nozaki H."/>
            <person name="Durand P.M."/>
        </authorList>
    </citation>
    <scope>NUCLEOTIDE SEQUENCE [LARGE SCALE GENOMIC DNA]</scope>
    <source>
        <strain evidence="3 4">NIES-571</strain>
    </source>
</reference>
<evidence type="ECO:0000259" key="2">
    <source>
        <dbReference type="Pfam" id="PF04548"/>
    </source>
</evidence>
<dbReference type="Gene3D" id="3.40.50.300">
    <property type="entry name" value="P-loop containing nucleotide triphosphate hydrolases"/>
    <property type="match status" value="1"/>
</dbReference>
<sequence>MEAAKLARDEKDVLIALLKELRGAGRKQLTVLLLGKSSVGKSSLVNSLLGEAVVRVQAFKLQADTEITKTVVRQVAVGDPEVDGLRLKLIDTCGLEDPEAGDTVNFGLHALQLGGQLGVAEEQGGVVAFGGRMRRRGPLLLLVLRELLELLVLLKLLGAAAAGMALRGSQSGVTRSVRAGQASHDGSVS</sequence>
<gene>
    <name evidence="3" type="ORF">TSOC_006076</name>
</gene>
<name>A0A2J8A4L1_9CHLO</name>
<dbReference type="EMBL" id="PGGS01000178">
    <property type="protein sequence ID" value="PNH07472.1"/>
    <property type="molecule type" value="Genomic_DNA"/>
</dbReference>
<feature type="domain" description="AIG1-type G" evidence="2">
    <location>
        <begin position="29"/>
        <end position="99"/>
    </location>
</feature>
<dbReference type="InterPro" id="IPR027417">
    <property type="entry name" value="P-loop_NTPase"/>
</dbReference>
<dbReference type="SUPFAM" id="SSF52540">
    <property type="entry name" value="P-loop containing nucleoside triphosphate hydrolases"/>
    <property type="match status" value="1"/>
</dbReference>
<dbReference type="Pfam" id="PF04548">
    <property type="entry name" value="AIG1"/>
    <property type="match status" value="1"/>
</dbReference>
<dbReference type="Proteomes" id="UP000236333">
    <property type="component" value="Unassembled WGS sequence"/>
</dbReference>
<protein>
    <submittedName>
        <fullName evidence="3">Translocase of chloroplast 33, chloroplastic</fullName>
    </submittedName>
</protein>
<evidence type="ECO:0000256" key="1">
    <source>
        <dbReference type="ARBA" id="ARBA00022741"/>
    </source>
</evidence>
<comment type="caution">
    <text evidence="3">The sequence shown here is derived from an EMBL/GenBank/DDBJ whole genome shotgun (WGS) entry which is preliminary data.</text>
</comment>
<evidence type="ECO:0000313" key="3">
    <source>
        <dbReference type="EMBL" id="PNH07472.1"/>
    </source>
</evidence>
<evidence type="ECO:0000313" key="4">
    <source>
        <dbReference type="Proteomes" id="UP000236333"/>
    </source>
</evidence>
<keyword evidence="1" id="KW-0547">Nucleotide-binding</keyword>
<dbReference type="InterPro" id="IPR006703">
    <property type="entry name" value="G_AIG1"/>
</dbReference>
<keyword evidence="4" id="KW-1185">Reference proteome</keyword>
<dbReference type="OrthoDB" id="8954335at2759"/>
<accession>A0A2J8A4L1</accession>
<dbReference type="AlphaFoldDB" id="A0A2J8A4L1"/>
<proteinExistence type="predicted"/>